<sequence length="371" mass="41770">MLWSQKNTDSDRVASSGTAADPSSACELKLVQVLFRHGARTPLKSIPNVMEVQWVPTLLEPPAHTHINHVVTDLRGGPRPSAPVEDSYRRNTLTGGTFPGQLTTVGMQQLYELGERLRRKYVEEVPFLSSTFSPAEVYVRSTNITRTIESARCLIAGLFQQKQKEIVHIFTTEAQSEILYPNYHGCKLLKILSSHRWAESSTLPDIAADLQSIHDALGIAAHQHVDFILIRDDMVAREAHGLPYPPVLDTWRDKVEQRAVEMIHYIYEPSKRKLFLYSAHDTTLIPCLMALGIFDMKWPPYAADITLELHQHRQTNEAFVKLSYAGQDHLIPGCSGVYCPLQEFKEALSAYSLTSELYQSVCNNTEGLTKP</sequence>
<gene>
    <name evidence="3" type="ORF">F2P81_021274</name>
</gene>
<dbReference type="InterPro" id="IPR000560">
    <property type="entry name" value="His_Pase_clade-2"/>
</dbReference>
<evidence type="ECO:0000313" key="4">
    <source>
        <dbReference type="Proteomes" id="UP000438429"/>
    </source>
</evidence>
<protein>
    <recommendedName>
        <fullName evidence="5">Lysophosphatidic acid phosphatase type 6</fullName>
    </recommendedName>
</protein>
<dbReference type="InterPro" id="IPR033379">
    <property type="entry name" value="Acid_Pase_AS"/>
</dbReference>
<reference evidence="3 4" key="1">
    <citation type="submission" date="2019-06" db="EMBL/GenBank/DDBJ databases">
        <title>Draft genomes of female and male turbot (Scophthalmus maximus).</title>
        <authorList>
            <person name="Xu H."/>
            <person name="Xu X.-W."/>
            <person name="Shao C."/>
            <person name="Chen S."/>
        </authorList>
    </citation>
    <scope>NUCLEOTIDE SEQUENCE [LARGE SCALE GENOMIC DNA]</scope>
    <source>
        <strain evidence="3">Ysfricsl-2016a</strain>
        <tissue evidence="3">Blood</tissue>
    </source>
</reference>
<dbReference type="GO" id="GO:0052642">
    <property type="term" value="F:lysophosphatidic acid phosphatase activity"/>
    <property type="evidence" value="ECO:0007669"/>
    <property type="project" value="TreeGrafter"/>
</dbReference>
<dbReference type="PANTHER" id="PTHR11567:SF202">
    <property type="entry name" value="LYSOPHOSPHATIDIC ACID PHOSPHATASE TYPE 6"/>
    <property type="match status" value="1"/>
</dbReference>
<evidence type="ECO:0000256" key="2">
    <source>
        <dbReference type="SAM" id="MobiDB-lite"/>
    </source>
</evidence>
<name>A0A6A4S0S7_SCOMX</name>
<comment type="caution">
    <text evidence="3">The sequence shown here is derived from an EMBL/GenBank/DDBJ whole genome shotgun (WGS) entry which is preliminary data.</text>
</comment>
<dbReference type="EMBL" id="VEVO01000019">
    <property type="protein sequence ID" value="KAF0026537.1"/>
    <property type="molecule type" value="Genomic_DNA"/>
</dbReference>
<dbReference type="PANTHER" id="PTHR11567">
    <property type="entry name" value="ACID PHOSPHATASE-RELATED"/>
    <property type="match status" value="1"/>
</dbReference>
<dbReference type="Gene3D" id="3.40.50.1240">
    <property type="entry name" value="Phosphoglycerate mutase-like"/>
    <property type="match status" value="1"/>
</dbReference>
<dbReference type="Proteomes" id="UP000438429">
    <property type="component" value="Unassembled WGS sequence"/>
</dbReference>
<dbReference type="GO" id="GO:0005739">
    <property type="term" value="C:mitochondrion"/>
    <property type="evidence" value="ECO:0007669"/>
    <property type="project" value="TreeGrafter"/>
</dbReference>
<dbReference type="InterPro" id="IPR050645">
    <property type="entry name" value="Histidine_acid_phosphatase"/>
</dbReference>
<dbReference type="GO" id="GO:2001311">
    <property type="term" value="P:lysobisphosphatidic acid metabolic process"/>
    <property type="evidence" value="ECO:0007669"/>
    <property type="project" value="TreeGrafter"/>
</dbReference>
<evidence type="ECO:0000313" key="3">
    <source>
        <dbReference type="EMBL" id="KAF0026537.1"/>
    </source>
</evidence>
<evidence type="ECO:0000256" key="1">
    <source>
        <dbReference type="ARBA" id="ARBA00005375"/>
    </source>
</evidence>
<dbReference type="Pfam" id="PF00328">
    <property type="entry name" value="His_Phos_2"/>
    <property type="match status" value="2"/>
</dbReference>
<accession>A0A6A4S0S7</accession>
<dbReference type="PROSITE" id="PS00616">
    <property type="entry name" value="HIS_ACID_PHOSPHAT_1"/>
    <property type="match status" value="1"/>
</dbReference>
<feature type="compositionally biased region" description="Polar residues" evidence="2">
    <location>
        <begin position="1"/>
        <end position="18"/>
    </location>
</feature>
<organism evidence="3 4">
    <name type="scientific">Scophthalmus maximus</name>
    <name type="common">Turbot</name>
    <name type="synonym">Psetta maxima</name>
    <dbReference type="NCBI Taxonomy" id="52904"/>
    <lineage>
        <taxon>Eukaryota</taxon>
        <taxon>Metazoa</taxon>
        <taxon>Chordata</taxon>
        <taxon>Craniata</taxon>
        <taxon>Vertebrata</taxon>
        <taxon>Euteleostomi</taxon>
        <taxon>Actinopterygii</taxon>
        <taxon>Neopterygii</taxon>
        <taxon>Teleostei</taxon>
        <taxon>Neoteleostei</taxon>
        <taxon>Acanthomorphata</taxon>
        <taxon>Carangaria</taxon>
        <taxon>Pleuronectiformes</taxon>
        <taxon>Pleuronectoidei</taxon>
        <taxon>Scophthalmidae</taxon>
        <taxon>Scophthalmus</taxon>
    </lineage>
</organism>
<dbReference type="CDD" id="cd07061">
    <property type="entry name" value="HP_HAP_like"/>
    <property type="match status" value="1"/>
</dbReference>
<evidence type="ECO:0008006" key="5">
    <source>
        <dbReference type="Google" id="ProtNLM"/>
    </source>
</evidence>
<feature type="region of interest" description="Disordered" evidence="2">
    <location>
        <begin position="1"/>
        <end position="21"/>
    </location>
</feature>
<proteinExistence type="inferred from homology"/>
<dbReference type="InterPro" id="IPR029033">
    <property type="entry name" value="His_PPase_superfam"/>
</dbReference>
<comment type="similarity">
    <text evidence="1">Belongs to the histidine acid phosphatase family.</text>
</comment>
<dbReference type="SUPFAM" id="SSF53254">
    <property type="entry name" value="Phosphoglycerate mutase-like"/>
    <property type="match status" value="1"/>
</dbReference>
<dbReference type="AlphaFoldDB" id="A0A6A4S0S7"/>